<dbReference type="EMBL" id="AP025516">
    <property type="protein sequence ID" value="BDD86100.1"/>
    <property type="molecule type" value="Genomic_DNA"/>
</dbReference>
<evidence type="ECO:0000256" key="7">
    <source>
        <dbReference type="SAM" id="Coils"/>
    </source>
</evidence>
<organism evidence="9 10">
    <name type="scientific">Desulfofustis limnaeus</name>
    <dbReference type="NCBI Taxonomy" id="2740163"/>
    <lineage>
        <taxon>Bacteria</taxon>
        <taxon>Pseudomonadati</taxon>
        <taxon>Thermodesulfobacteriota</taxon>
        <taxon>Desulfobulbia</taxon>
        <taxon>Desulfobulbales</taxon>
        <taxon>Desulfocapsaceae</taxon>
        <taxon>Desulfofustis</taxon>
    </lineage>
</organism>
<dbReference type="NCBIfam" id="TIGR01933">
    <property type="entry name" value="hflK"/>
    <property type="match status" value="1"/>
</dbReference>
<dbReference type="InterPro" id="IPR036013">
    <property type="entry name" value="Band_7/SPFH_dom_sf"/>
</dbReference>
<feature type="domain" description="Band 7" evidence="8">
    <location>
        <begin position="77"/>
        <end position="256"/>
    </location>
</feature>
<dbReference type="Proteomes" id="UP000830055">
    <property type="component" value="Chromosome"/>
</dbReference>
<dbReference type="Pfam" id="PF01145">
    <property type="entry name" value="Band_7"/>
    <property type="match status" value="1"/>
</dbReference>
<dbReference type="InterPro" id="IPR001107">
    <property type="entry name" value="Band_7"/>
</dbReference>
<protein>
    <recommendedName>
        <fullName evidence="6">Protein HflK</fullName>
    </recommendedName>
</protein>
<gene>
    <name evidence="9" type="ORF">DPPLL_04650</name>
</gene>
<keyword evidence="3" id="KW-0812">Transmembrane</keyword>
<proteinExistence type="inferred from homology"/>
<dbReference type="PANTHER" id="PTHR43327">
    <property type="entry name" value="STOMATIN-LIKE PROTEIN 2, MITOCHONDRIAL"/>
    <property type="match status" value="1"/>
</dbReference>
<evidence type="ECO:0000256" key="2">
    <source>
        <dbReference type="ARBA" id="ARBA00006971"/>
    </source>
</evidence>
<dbReference type="InterPro" id="IPR050710">
    <property type="entry name" value="Band7/mec-2_domain"/>
</dbReference>
<comment type="subcellular location">
    <subcellularLocation>
        <location evidence="1">Membrane</location>
        <topology evidence="1">Single-pass membrane protein</topology>
    </subcellularLocation>
</comment>
<accession>A0ABN6M2L2</accession>
<comment type="similarity">
    <text evidence="2 6">Belongs to the band 7/mec-2 family. HflK subfamily.</text>
</comment>
<name>A0ABN6M2L2_9BACT</name>
<evidence type="ECO:0000256" key="3">
    <source>
        <dbReference type="ARBA" id="ARBA00022692"/>
    </source>
</evidence>
<sequence length="371" mass="41904">MSNHDQQPPWGRKKRPQTPEEIVAQLIKKLQDFFSESKKPRSGGEDAPPRGPVNPFSIIGKVLILALIVVALQGAYQSFYKVDPNEVGVVLRFGEYHRTTEPGLHLKIPYLEHLFKVNVRQIQKLEFGFRTSPGGQRSSFESRTYDMESLMLTADTNVINVAWIVQYRVKDPISYLFKVQDVKQAVFDLSESVTRRVVGNMDFDYVLSNRDLLAAQVREELQREVDNLETGVELVAVQFQDINPPDPVKPAFNEVNEADQDMKRLVNEAEEQYNRVIPAARGNALKIVEEAHGYARERINNAEGETARFLDILAEYRGAPDVTRQRMYLETLQTVLPSVDTIYVIDEGQQGPLPLLNLSGAAKPAPAQNGQ</sequence>
<dbReference type="SMART" id="SM00244">
    <property type="entry name" value="PHB"/>
    <property type="match status" value="1"/>
</dbReference>
<comment type="function">
    <text evidence="6">HflC and HflK could encode or regulate a protease.</text>
</comment>
<evidence type="ECO:0000313" key="10">
    <source>
        <dbReference type="Proteomes" id="UP000830055"/>
    </source>
</evidence>
<dbReference type="RefSeq" id="WP_284153197.1">
    <property type="nucleotide sequence ID" value="NZ_AP025516.1"/>
</dbReference>
<dbReference type="SUPFAM" id="SSF117892">
    <property type="entry name" value="Band 7/SPFH domain"/>
    <property type="match status" value="1"/>
</dbReference>
<keyword evidence="5" id="KW-0472">Membrane</keyword>
<comment type="subunit">
    <text evidence="6">HflC and HflK may interact to form a multimeric complex.</text>
</comment>
<evidence type="ECO:0000256" key="6">
    <source>
        <dbReference type="RuleBase" id="RU364113"/>
    </source>
</evidence>
<reference evidence="9 10" key="1">
    <citation type="submission" date="2022-01" db="EMBL/GenBank/DDBJ databases">
        <title>Desulfofustis limnae sp. nov., a novel mesophilic sulfate-reducing bacterium isolated from marsh soil.</title>
        <authorList>
            <person name="Watanabe M."/>
            <person name="Takahashi A."/>
            <person name="Kojima H."/>
            <person name="Fukui M."/>
        </authorList>
    </citation>
    <scope>NUCLEOTIDE SEQUENCE [LARGE SCALE GENOMIC DNA]</scope>
    <source>
        <strain evidence="9 10">PPLL</strain>
    </source>
</reference>
<dbReference type="InterPro" id="IPR010201">
    <property type="entry name" value="HflK"/>
</dbReference>
<evidence type="ECO:0000313" key="9">
    <source>
        <dbReference type="EMBL" id="BDD86100.1"/>
    </source>
</evidence>
<dbReference type="CDD" id="cd03404">
    <property type="entry name" value="SPFH_HflK"/>
    <property type="match status" value="1"/>
</dbReference>
<evidence type="ECO:0000259" key="8">
    <source>
        <dbReference type="SMART" id="SM00244"/>
    </source>
</evidence>
<keyword evidence="4" id="KW-1133">Transmembrane helix</keyword>
<dbReference type="Gene3D" id="3.30.479.30">
    <property type="entry name" value="Band 7 domain"/>
    <property type="match status" value="1"/>
</dbReference>
<evidence type="ECO:0000256" key="4">
    <source>
        <dbReference type="ARBA" id="ARBA00022989"/>
    </source>
</evidence>
<keyword evidence="7" id="KW-0175">Coiled coil</keyword>
<evidence type="ECO:0000256" key="1">
    <source>
        <dbReference type="ARBA" id="ARBA00004167"/>
    </source>
</evidence>
<evidence type="ECO:0000256" key="5">
    <source>
        <dbReference type="ARBA" id="ARBA00023136"/>
    </source>
</evidence>
<keyword evidence="10" id="KW-1185">Reference proteome</keyword>
<dbReference type="PANTHER" id="PTHR43327:SF2">
    <property type="entry name" value="MODULATOR OF FTSH PROTEASE HFLK"/>
    <property type="match status" value="1"/>
</dbReference>
<feature type="coiled-coil region" evidence="7">
    <location>
        <begin position="218"/>
        <end position="275"/>
    </location>
</feature>